<accession>A0A2I2G5J7</accession>
<evidence type="ECO:0000313" key="3">
    <source>
        <dbReference type="Proteomes" id="UP000234275"/>
    </source>
</evidence>
<sequence>MELHSSAVASVKLPATNPAQCPDVAQNNHPEHPPSSQQAPPNGNSKDSHSALDSPPKPYVKIAHPSIALYIAPHLRDPALKALRPPQRYCTSRPYRPIPARSEAKQTQVSSEVQPTFFKSHLVTPPPNPSQLRKEFIQTPVQSQPPQPPVESKANIDLPGK</sequence>
<reference evidence="2 3" key="1">
    <citation type="submission" date="2016-12" db="EMBL/GenBank/DDBJ databases">
        <title>The genomes of Aspergillus section Nigri reveals drivers in fungal speciation.</title>
        <authorList>
            <consortium name="DOE Joint Genome Institute"/>
            <person name="Vesth T.C."/>
            <person name="Nybo J."/>
            <person name="Theobald S."/>
            <person name="Brandl J."/>
            <person name="Frisvad J.C."/>
            <person name="Nielsen K.F."/>
            <person name="Lyhne E.K."/>
            <person name="Kogle M.E."/>
            <person name="Kuo A."/>
            <person name="Riley R."/>
            <person name="Clum A."/>
            <person name="Nolan M."/>
            <person name="Lipzen A."/>
            <person name="Salamov A."/>
            <person name="Henrissat B."/>
            <person name="Wiebenga A."/>
            <person name="De Vries R.P."/>
            <person name="Grigoriev I.V."/>
            <person name="Mortensen U.H."/>
            <person name="Andersen M.R."/>
            <person name="Baker S.E."/>
        </authorList>
    </citation>
    <scope>NUCLEOTIDE SEQUENCE [LARGE SCALE GENOMIC DNA]</scope>
    <source>
        <strain evidence="2 3">IBT 23096</strain>
    </source>
</reference>
<evidence type="ECO:0000313" key="2">
    <source>
        <dbReference type="EMBL" id="PLB48155.1"/>
    </source>
</evidence>
<dbReference type="RefSeq" id="XP_024703457.1">
    <property type="nucleotide sequence ID" value="XM_024853380.1"/>
</dbReference>
<feature type="region of interest" description="Disordered" evidence="1">
    <location>
        <begin position="1"/>
        <end position="59"/>
    </location>
</feature>
<dbReference type="AlphaFoldDB" id="A0A2I2G5J7"/>
<feature type="compositionally biased region" description="Polar residues" evidence="1">
    <location>
        <begin position="34"/>
        <end position="45"/>
    </location>
</feature>
<dbReference type="GeneID" id="36561078"/>
<proteinExistence type="predicted"/>
<feature type="compositionally biased region" description="Polar residues" evidence="1">
    <location>
        <begin position="105"/>
        <end position="114"/>
    </location>
</feature>
<comment type="caution">
    <text evidence="2">The sequence shown here is derived from an EMBL/GenBank/DDBJ whole genome shotgun (WGS) entry which is preliminary data.</text>
</comment>
<keyword evidence="3" id="KW-1185">Reference proteome</keyword>
<organism evidence="2 3">
    <name type="scientific">Aspergillus steynii IBT 23096</name>
    <dbReference type="NCBI Taxonomy" id="1392250"/>
    <lineage>
        <taxon>Eukaryota</taxon>
        <taxon>Fungi</taxon>
        <taxon>Dikarya</taxon>
        <taxon>Ascomycota</taxon>
        <taxon>Pezizomycotina</taxon>
        <taxon>Eurotiomycetes</taxon>
        <taxon>Eurotiomycetidae</taxon>
        <taxon>Eurotiales</taxon>
        <taxon>Aspergillaceae</taxon>
        <taxon>Aspergillus</taxon>
        <taxon>Aspergillus subgen. Circumdati</taxon>
    </lineage>
</organism>
<dbReference type="Proteomes" id="UP000234275">
    <property type="component" value="Unassembled WGS sequence"/>
</dbReference>
<dbReference type="EMBL" id="MSFO01000005">
    <property type="protein sequence ID" value="PLB48155.1"/>
    <property type="molecule type" value="Genomic_DNA"/>
</dbReference>
<evidence type="ECO:0000256" key="1">
    <source>
        <dbReference type="SAM" id="MobiDB-lite"/>
    </source>
</evidence>
<dbReference type="VEuPathDB" id="FungiDB:P170DRAFT_476796"/>
<feature type="region of interest" description="Disordered" evidence="1">
    <location>
        <begin position="81"/>
        <end position="161"/>
    </location>
</feature>
<name>A0A2I2G5J7_9EURO</name>
<gene>
    <name evidence="2" type="ORF">P170DRAFT_476796</name>
</gene>
<protein>
    <submittedName>
        <fullName evidence="2">Uncharacterized protein</fullName>
    </submittedName>
</protein>